<keyword evidence="1" id="KW-0808">Transferase</keyword>
<evidence type="ECO:0000256" key="2">
    <source>
        <dbReference type="ARBA" id="ARBA00022741"/>
    </source>
</evidence>
<dbReference type="InterPro" id="IPR014721">
    <property type="entry name" value="Ribsml_uS5_D2-typ_fold_subgr"/>
</dbReference>
<dbReference type="Pfam" id="PF00288">
    <property type="entry name" value="GHMP_kinases_N"/>
    <property type="match status" value="1"/>
</dbReference>
<dbReference type="GO" id="GO:0005524">
    <property type="term" value="F:ATP binding"/>
    <property type="evidence" value="ECO:0007669"/>
    <property type="project" value="UniProtKB-KW"/>
</dbReference>
<evidence type="ECO:0000259" key="5">
    <source>
        <dbReference type="Pfam" id="PF00288"/>
    </source>
</evidence>
<dbReference type="Proteomes" id="UP000187485">
    <property type="component" value="Unassembled WGS sequence"/>
</dbReference>
<comment type="caution">
    <text evidence="6">The sequence shown here is derived from an EMBL/GenBank/DDBJ whole genome shotgun (WGS) entry which is preliminary data.</text>
</comment>
<dbReference type="PANTHER" id="PTHR43527:SF1">
    <property type="entry name" value="L-THREONINE KINASE"/>
    <property type="match status" value="1"/>
</dbReference>
<dbReference type="PANTHER" id="PTHR43527">
    <property type="entry name" value="4-DIPHOSPHOCYTIDYL-2-C-METHYL-D-ERYTHRITOL KINASE, CHLOROPLASTIC"/>
    <property type="match status" value="1"/>
</dbReference>
<reference evidence="7" key="1">
    <citation type="submission" date="2016-12" db="EMBL/GenBank/DDBJ databases">
        <title>Draft Genome Sequences od Carboxydothermus pertinax and islandicus, Hydrogenogenic Carboxydotrophic Bacteria.</title>
        <authorList>
            <person name="Fukuyama Y."/>
            <person name="Ohmae K."/>
            <person name="Yoneda Y."/>
            <person name="Yoshida T."/>
            <person name="Sako Y."/>
        </authorList>
    </citation>
    <scope>NUCLEOTIDE SEQUENCE [LARGE SCALE GENOMIC DNA]</scope>
    <source>
        <strain evidence="7">Ug1</strain>
    </source>
</reference>
<keyword evidence="4" id="KW-0067">ATP-binding</keyword>
<dbReference type="SUPFAM" id="SSF54211">
    <property type="entry name" value="Ribosomal protein S5 domain 2-like"/>
    <property type="match status" value="1"/>
</dbReference>
<proteinExistence type="predicted"/>
<evidence type="ECO:0000256" key="1">
    <source>
        <dbReference type="ARBA" id="ARBA00022679"/>
    </source>
</evidence>
<dbReference type="InterPro" id="IPR006204">
    <property type="entry name" value="GHMP_kinase_N_dom"/>
</dbReference>
<dbReference type="GO" id="GO:0050515">
    <property type="term" value="F:4-(cytidine 5'-diphospho)-2-C-methyl-D-erythritol kinase activity"/>
    <property type="evidence" value="ECO:0007669"/>
    <property type="project" value="TreeGrafter"/>
</dbReference>
<organism evidence="6 7">
    <name type="scientific">Carboxydothermus pertinax</name>
    <dbReference type="NCBI Taxonomy" id="870242"/>
    <lineage>
        <taxon>Bacteria</taxon>
        <taxon>Bacillati</taxon>
        <taxon>Bacillota</taxon>
        <taxon>Clostridia</taxon>
        <taxon>Thermoanaerobacterales</taxon>
        <taxon>Thermoanaerobacteraceae</taxon>
        <taxon>Carboxydothermus</taxon>
    </lineage>
</organism>
<dbReference type="STRING" id="870242.cpu_05240"/>
<sequence>MKIKAYVCGTAGELVQGSIGGKDFLLTAPVNIGNTVEIALNEKLEIPEDRPKIKRLVEIFYSKFSVKHKFTIKVTRNLPEGRGMGSSTADLAGSLAGMLKLSGIRINRGEFLKILTQVEPTDGSFLPGISLVDHRRGSFWYRIAAAKNYKIFWIDTGKAVDTIAFNRREDLKELNRLKEPKVRQALKMVFWGLKTDNSYLFGEGITIDAFAHQLILPKEELFWVYRVGKGLGAVGVNVAHSGSGIGLWFHNSWSREKEEILRKKFSSYTCRVLTLVDGGITLEVQDA</sequence>
<evidence type="ECO:0000313" key="6">
    <source>
        <dbReference type="EMBL" id="GAV22014.1"/>
    </source>
</evidence>
<keyword evidence="2" id="KW-0547">Nucleotide-binding</keyword>
<feature type="domain" description="GHMP kinase N-terminal" evidence="5">
    <location>
        <begin position="53"/>
        <end position="119"/>
    </location>
</feature>
<name>A0A1L8CT43_9THEO</name>
<dbReference type="AlphaFoldDB" id="A0A1L8CT43"/>
<dbReference type="OrthoDB" id="4548147at2"/>
<dbReference type="Gene3D" id="3.30.230.10">
    <property type="match status" value="1"/>
</dbReference>
<evidence type="ECO:0000313" key="7">
    <source>
        <dbReference type="Proteomes" id="UP000187485"/>
    </source>
</evidence>
<keyword evidence="7" id="KW-1185">Reference proteome</keyword>
<evidence type="ECO:0000256" key="3">
    <source>
        <dbReference type="ARBA" id="ARBA00022777"/>
    </source>
</evidence>
<dbReference type="EMBL" id="BDJK01000006">
    <property type="protein sequence ID" value="GAV22014.1"/>
    <property type="molecule type" value="Genomic_DNA"/>
</dbReference>
<gene>
    <name evidence="6" type="ORF">cpu_05240</name>
</gene>
<dbReference type="InterPro" id="IPR020568">
    <property type="entry name" value="Ribosomal_Su5_D2-typ_SF"/>
</dbReference>
<evidence type="ECO:0000256" key="4">
    <source>
        <dbReference type="ARBA" id="ARBA00022840"/>
    </source>
</evidence>
<dbReference type="RefSeq" id="WP_075858438.1">
    <property type="nucleotide sequence ID" value="NZ_BDJK01000006.1"/>
</dbReference>
<accession>A0A1L8CT43</accession>
<keyword evidence="3" id="KW-0418">Kinase</keyword>
<protein>
    <recommendedName>
        <fullName evidence="5">GHMP kinase N-terminal domain-containing protein</fullName>
    </recommendedName>
</protein>